<feature type="domain" description="N-acetyltransferase" evidence="3">
    <location>
        <begin position="8"/>
        <end position="151"/>
    </location>
</feature>
<keyword evidence="5" id="KW-1185">Reference proteome</keyword>
<evidence type="ECO:0000256" key="1">
    <source>
        <dbReference type="ARBA" id="ARBA00022679"/>
    </source>
</evidence>
<dbReference type="Gene3D" id="3.40.630.30">
    <property type="match status" value="1"/>
</dbReference>
<keyword evidence="1" id="KW-0808">Transferase</keyword>
<comment type="caution">
    <text evidence="4">The sequence shown here is derived from an EMBL/GenBank/DDBJ whole genome shotgun (WGS) entry which is preliminary data.</text>
</comment>
<dbReference type="EMBL" id="JACCKB010000010">
    <property type="protein sequence ID" value="NYZ66048.1"/>
    <property type="molecule type" value="Genomic_DNA"/>
</dbReference>
<proteinExistence type="predicted"/>
<evidence type="ECO:0000259" key="3">
    <source>
        <dbReference type="PROSITE" id="PS51186"/>
    </source>
</evidence>
<dbReference type="RefSeq" id="WP_180568081.1">
    <property type="nucleotide sequence ID" value="NZ_JACCKB010000010.1"/>
</dbReference>
<dbReference type="Pfam" id="PF00583">
    <property type="entry name" value="Acetyltransf_1"/>
    <property type="match status" value="1"/>
</dbReference>
<gene>
    <name evidence="4" type="ORF">H0A36_08485</name>
</gene>
<dbReference type="PANTHER" id="PTHR43877">
    <property type="entry name" value="AMINOALKYLPHOSPHONATE N-ACETYLTRANSFERASE-RELATED-RELATED"/>
    <property type="match status" value="1"/>
</dbReference>
<dbReference type="CDD" id="cd04301">
    <property type="entry name" value="NAT_SF"/>
    <property type="match status" value="1"/>
</dbReference>
<evidence type="ECO:0000256" key="2">
    <source>
        <dbReference type="ARBA" id="ARBA00023315"/>
    </source>
</evidence>
<dbReference type="InterPro" id="IPR016181">
    <property type="entry name" value="Acyl_CoA_acyltransferase"/>
</dbReference>
<dbReference type="InterPro" id="IPR050832">
    <property type="entry name" value="Bact_Acetyltransf"/>
</dbReference>
<evidence type="ECO:0000313" key="5">
    <source>
        <dbReference type="Proteomes" id="UP000569732"/>
    </source>
</evidence>
<dbReference type="AlphaFoldDB" id="A0A853I5V8"/>
<dbReference type="SUPFAM" id="SSF55729">
    <property type="entry name" value="Acyl-CoA N-acyltransferases (Nat)"/>
    <property type="match status" value="1"/>
</dbReference>
<keyword evidence="2" id="KW-0012">Acyltransferase</keyword>
<dbReference type="InterPro" id="IPR000182">
    <property type="entry name" value="GNAT_dom"/>
</dbReference>
<evidence type="ECO:0000313" key="4">
    <source>
        <dbReference type="EMBL" id="NYZ66048.1"/>
    </source>
</evidence>
<dbReference type="Proteomes" id="UP000569732">
    <property type="component" value="Unassembled WGS sequence"/>
</dbReference>
<protein>
    <submittedName>
        <fullName evidence="4">GNAT family N-acetyltransferase</fullName>
    </submittedName>
</protein>
<dbReference type="PROSITE" id="PS51186">
    <property type="entry name" value="GNAT"/>
    <property type="match status" value="1"/>
</dbReference>
<name>A0A853I5V8_9GAMM</name>
<organism evidence="4 5">
    <name type="scientific">Spartinivicinus marinus</name>
    <dbReference type="NCBI Taxonomy" id="2994442"/>
    <lineage>
        <taxon>Bacteria</taxon>
        <taxon>Pseudomonadati</taxon>
        <taxon>Pseudomonadota</taxon>
        <taxon>Gammaproteobacteria</taxon>
        <taxon>Oceanospirillales</taxon>
        <taxon>Zooshikellaceae</taxon>
        <taxon>Spartinivicinus</taxon>
    </lineage>
</organism>
<dbReference type="PANTHER" id="PTHR43877:SF5">
    <property type="entry name" value="BLL8307 PROTEIN"/>
    <property type="match status" value="1"/>
</dbReference>
<reference evidence="4 5" key="1">
    <citation type="submission" date="2020-07" db="EMBL/GenBank/DDBJ databases">
        <title>Endozoicomonas sp. nov., isolated from sediment.</title>
        <authorList>
            <person name="Gu T."/>
        </authorList>
    </citation>
    <scope>NUCLEOTIDE SEQUENCE [LARGE SCALE GENOMIC DNA]</scope>
    <source>
        <strain evidence="4 5">SM1973</strain>
    </source>
</reference>
<dbReference type="GO" id="GO:0016747">
    <property type="term" value="F:acyltransferase activity, transferring groups other than amino-acyl groups"/>
    <property type="evidence" value="ECO:0007669"/>
    <property type="project" value="InterPro"/>
</dbReference>
<sequence length="151" mass="17164">MEIKVDDLNGSEVTALLLEHLQHMFEYSPPESVHALNLDGLRQTDVTFWSIWEGNELAGCGALKELDCGHGEIKSMRTASSHLRKGVGATMLQHLIDEARRRNYQQLSLETGSMDYFKPAHQLYYKFGFTLCGPFANYTDDPNSLFMMMKL</sequence>
<accession>A0A853I5V8</accession>